<dbReference type="HAMAP" id="MF_00199">
    <property type="entry name" value="ApaH"/>
    <property type="match status" value="1"/>
</dbReference>
<comment type="catalytic activity">
    <reaction evidence="4 5">
        <text>P(1),P(4)-bis(5'-adenosyl) tetraphosphate + H2O = 2 ADP + 2 H(+)</text>
        <dbReference type="Rhea" id="RHEA:24252"/>
        <dbReference type="ChEBI" id="CHEBI:15377"/>
        <dbReference type="ChEBI" id="CHEBI:15378"/>
        <dbReference type="ChEBI" id="CHEBI:58141"/>
        <dbReference type="ChEBI" id="CHEBI:456216"/>
        <dbReference type="EC" id="3.6.1.41"/>
    </reaction>
</comment>
<dbReference type="NCBIfam" id="NF001204">
    <property type="entry name" value="PRK00166.1"/>
    <property type="match status" value="1"/>
</dbReference>
<organism evidence="7 8">
    <name type="scientific">Methylomonas rivi</name>
    <dbReference type="NCBI Taxonomy" id="2952226"/>
    <lineage>
        <taxon>Bacteria</taxon>
        <taxon>Pseudomonadati</taxon>
        <taxon>Pseudomonadota</taxon>
        <taxon>Gammaproteobacteria</taxon>
        <taxon>Methylococcales</taxon>
        <taxon>Methylococcaceae</taxon>
        <taxon>Methylomonas</taxon>
    </lineage>
</organism>
<dbReference type="CDD" id="cd07422">
    <property type="entry name" value="MPP_ApaH"/>
    <property type="match status" value="1"/>
</dbReference>
<dbReference type="PANTHER" id="PTHR40942">
    <property type="match status" value="1"/>
</dbReference>
<dbReference type="PIRSF" id="PIRSF000903">
    <property type="entry name" value="B5n-ttraPtase_sm"/>
    <property type="match status" value="1"/>
</dbReference>
<dbReference type="SUPFAM" id="SSF56300">
    <property type="entry name" value="Metallo-dependent phosphatases"/>
    <property type="match status" value="1"/>
</dbReference>
<evidence type="ECO:0000256" key="2">
    <source>
        <dbReference type="ARBA" id="ARBA00005419"/>
    </source>
</evidence>
<gene>
    <name evidence="5" type="primary">apaH</name>
    <name evidence="7" type="ORF">NP596_00725</name>
</gene>
<evidence type="ECO:0000256" key="1">
    <source>
        <dbReference type="ARBA" id="ARBA00003413"/>
    </source>
</evidence>
<comment type="similarity">
    <text evidence="2 5">Belongs to the Ap4A hydrolase family.</text>
</comment>
<evidence type="ECO:0000313" key="8">
    <source>
        <dbReference type="Proteomes" id="UP001524586"/>
    </source>
</evidence>
<evidence type="ECO:0000256" key="5">
    <source>
        <dbReference type="HAMAP-Rule" id="MF_00199"/>
    </source>
</evidence>
<evidence type="ECO:0000259" key="6">
    <source>
        <dbReference type="Pfam" id="PF00149"/>
    </source>
</evidence>
<protein>
    <recommendedName>
        <fullName evidence="5">Bis(5'-nucleosyl)-tetraphosphatase, symmetrical</fullName>
        <ecNumber evidence="5">3.6.1.41</ecNumber>
    </recommendedName>
    <alternativeName>
        <fullName evidence="5">Ap4A hydrolase</fullName>
    </alternativeName>
    <alternativeName>
        <fullName evidence="5">Diadenosine 5',5'''-P1,P4-tetraphosphate pyrophosphohydrolase</fullName>
    </alternativeName>
    <alternativeName>
        <fullName evidence="5">Diadenosine tetraphosphatase</fullName>
    </alternativeName>
</protein>
<dbReference type="EC" id="3.6.1.41" evidence="5"/>
<dbReference type="Pfam" id="PF00149">
    <property type="entry name" value="Metallophos"/>
    <property type="match status" value="1"/>
</dbReference>
<dbReference type="PANTHER" id="PTHR40942:SF4">
    <property type="entry name" value="CYTOCHROME C5"/>
    <property type="match status" value="1"/>
</dbReference>
<accession>A0ABT1U046</accession>
<dbReference type="InterPro" id="IPR029052">
    <property type="entry name" value="Metallo-depent_PP-like"/>
</dbReference>
<dbReference type="InterPro" id="IPR004843">
    <property type="entry name" value="Calcineurin-like_PHP"/>
</dbReference>
<dbReference type="NCBIfam" id="TIGR00668">
    <property type="entry name" value="apaH"/>
    <property type="match status" value="1"/>
</dbReference>
<evidence type="ECO:0000256" key="3">
    <source>
        <dbReference type="ARBA" id="ARBA00022801"/>
    </source>
</evidence>
<dbReference type="Proteomes" id="UP001524586">
    <property type="component" value="Unassembled WGS sequence"/>
</dbReference>
<dbReference type="EMBL" id="JANIBK010000002">
    <property type="protein sequence ID" value="MCQ8126963.1"/>
    <property type="molecule type" value="Genomic_DNA"/>
</dbReference>
<dbReference type="RefSeq" id="WP_256613284.1">
    <property type="nucleotide sequence ID" value="NZ_JANIBK010000002.1"/>
</dbReference>
<sequence length="276" mass="31161">MAIYAIGDIQGCYDELRRLLDVVKFDPSQDQLWLAGDLVNRGPNSLETLRFIKGLGDSAVSVLGNHDLHLIATVVSLSNAGKKDTLGPILRAADCDELIDWLRRQRLFYFNDRFCMLHAGLPPQWDFQQTKAMAAEVEQAIGGDDYRRFFRSMYGNKPAAWQDDFPKTEKLRFAVNCFTRLRYCTLTGELDFHQKGPPGSQGPDLVPWYAVPGRKSLDMRIIFGHWSTLGFYEGYNVYSIDTGCLWGGQLTALKLDAVNPQRISIDCRCAQKPVLA</sequence>
<dbReference type="GO" id="GO:0008803">
    <property type="term" value="F:bis(5'-nucleosyl)-tetraphosphatase (symmetrical) activity"/>
    <property type="evidence" value="ECO:0007669"/>
    <property type="project" value="UniProtKB-EC"/>
</dbReference>
<dbReference type="Gene3D" id="3.60.21.10">
    <property type="match status" value="1"/>
</dbReference>
<comment type="caution">
    <text evidence="7">The sequence shown here is derived from an EMBL/GenBank/DDBJ whole genome shotgun (WGS) entry which is preliminary data.</text>
</comment>
<evidence type="ECO:0000256" key="4">
    <source>
        <dbReference type="ARBA" id="ARBA00049417"/>
    </source>
</evidence>
<reference evidence="7 8" key="1">
    <citation type="submission" date="2022-07" db="EMBL/GenBank/DDBJ databases">
        <title>Methylomonas rivi sp. nov., Methylomonas rosea sp. nov., Methylomonas aureus sp. nov. and Methylomonas subterranea sp. nov., four novel methanotrophs isolated from a freshwater creek and the deep terrestrial subsurface.</title>
        <authorList>
            <person name="Abin C."/>
            <person name="Sankaranarayanan K."/>
            <person name="Garner C."/>
            <person name="Sindelar R."/>
            <person name="Kotary K."/>
            <person name="Garner R."/>
            <person name="Barclay S."/>
            <person name="Lawson P."/>
            <person name="Krumholz L."/>
        </authorList>
    </citation>
    <scope>NUCLEOTIDE SEQUENCE [LARGE SCALE GENOMIC DNA]</scope>
    <source>
        <strain evidence="7 8">WSC-6</strain>
    </source>
</reference>
<keyword evidence="8" id="KW-1185">Reference proteome</keyword>
<feature type="domain" description="Calcineurin-like phosphoesterase" evidence="6">
    <location>
        <begin position="1"/>
        <end position="147"/>
    </location>
</feature>
<comment type="function">
    <text evidence="1 5">Hydrolyzes diadenosine 5',5'''-P1,P4-tetraphosphate to yield ADP.</text>
</comment>
<dbReference type="InterPro" id="IPR004617">
    <property type="entry name" value="ApaH"/>
</dbReference>
<proteinExistence type="inferred from homology"/>
<name>A0ABT1U046_9GAMM</name>
<evidence type="ECO:0000313" key="7">
    <source>
        <dbReference type="EMBL" id="MCQ8126963.1"/>
    </source>
</evidence>
<keyword evidence="3 5" id="KW-0378">Hydrolase</keyword>